<dbReference type="Gene3D" id="3.40.50.150">
    <property type="entry name" value="Vaccinia Virus protein VP39"/>
    <property type="match status" value="1"/>
</dbReference>
<dbReference type="InterPro" id="IPR046977">
    <property type="entry name" value="RsmC/RlmG"/>
</dbReference>
<evidence type="ECO:0000256" key="1">
    <source>
        <dbReference type="ARBA" id="ARBA00022603"/>
    </source>
</evidence>
<keyword evidence="1 3" id="KW-0808">Transferase</keyword>
<dbReference type="PANTHER" id="PTHR47816">
    <property type="entry name" value="RIBOSOMAL RNA SMALL SUBUNIT METHYLTRANSFERASE C"/>
    <property type="match status" value="1"/>
</dbReference>
<evidence type="ECO:0000259" key="2">
    <source>
        <dbReference type="Pfam" id="PF26049"/>
    </source>
</evidence>
<accession>A0ABV6BDF2</accession>
<name>A0ABV6BDF2_9GAMM</name>
<sequence>MSSQFTLDQIQLQLDRYPPEQKTRSLQAWDAADELLIRYAQQQLPHHQVPLLLVNDLFGTLACALHAWQPVQWSDSYLSQLATQHNLQQNGLTAVTQIASTEPCPAFAAVLLKLPGNHSFLRYQLRQIKQQLPDGASLIAAAKAKDIHANLLQIFAEEIGPVSASLT</sequence>
<reference evidence="3 4" key="1">
    <citation type="submission" date="2024-09" db="EMBL/GenBank/DDBJ databases">
        <authorList>
            <person name="Sun Q."/>
            <person name="Mori K."/>
        </authorList>
    </citation>
    <scope>NUCLEOTIDE SEQUENCE [LARGE SCALE GENOMIC DNA]</scope>
    <source>
        <strain evidence="3 4">KCTC 23315</strain>
    </source>
</reference>
<evidence type="ECO:0000313" key="4">
    <source>
        <dbReference type="Proteomes" id="UP001589813"/>
    </source>
</evidence>
<organism evidence="3 4">
    <name type="scientific">Rheinheimera tilapiae</name>
    <dbReference type="NCBI Taxonomy" id="875043"/>
    <lineage>
        <taxon>Bacteria</taxon>
        <taxon>Pseudomonadati</taxon>
        <taxon>Pseudomonadota</taxon>
        <taxon>Gammaproteobacteria</taxon>
        <taxon>Chromatiales</taxon>
        <taxon>Chromatiaceae</taxon>
        <taxon>Rheinheimera</taxon>
    </lineage>
</organism>
<keyword evidence="1 3" id="KW-0489">Methyltransferase</keyword>
<feature type="domain" description="RlmG N-terminal" evidence="2">
    <location>
        <begin position="3"/>
        <end position="166"/>
    </location>
</feature>
<dbReference type="Proteomes" id="UP001589813">
    <property type="component" value="Unassembled WGS sequence"/>
</dbReference>
<dbReference type="GO" id="GO:0008168">
    <property type="term" value="F:methyltransferase activity"/>
    <property type="evidence" value="ECO:0007669"/>
    <property type="project" value="UniProtKB-KW"/>
</dbReference>
<dbReference type="InterPro" id="IPR058679">
    <property type="entry name" value="RlmG_N"/>
</dbReference>
<proteinExistence type="predicted"/>
<dbReference type="GO" id="GO:0032259">
    <property type="term" value="P:methylation"/>
    <property type="evidence" value="ECO:0007669"/>
    <property type="project" value="UniProtKB-KW"/>
</dbReference>
<dbReference type="Pfam" id="PF26049">
    <property type="entry name" value="RLMG_N"/>
    <property type="match status" value="1"/>
</dbReference>
<feature type="non-terminal residue" evidence="3">
    <location>
        <position position="167"/>
    </location>
</feature>
<protein>
    <submittedName>
        <fullName evidence="3">Methylase</fullName>
    </submittedName>
</protein>
<dbReference type="InterPro" id="IPR029063">
    <property type="entry name" value="SAM-dependent_MTases_sf"/>
</dbReference>
<keyword evidence="4" id="KW-1185">Reference proteome</keyword>
<dbReference type="EMBL" id="JBHLXP010000003">
    <property type="protein sequence ID" value="MFC0048889.1"/>
    <property type="molecule type" value="Genomic_DNA"/>
</dbReference>
<gene>
    <name evidence="3" type="ORF">ACFFJP_11400</name>
</gene>
<evidence type="ECO:0000313" key="3">
    <source>
        <dbReference type="EMBL" id="MFC0048889.1"/>
    </source>
</evidence>
<comment type="caution">
    <text evidence="3">The sequence shown here is derived from an EMBL/GenBank/DDBJ whole genome shotgun (WGS) entry which is preliminary data.</text>
</comment>
<dbReference type="PANTHER" id="PTHR47816:SF5">
    <property type="entry name" value="RIBOSOMAL RNA LARGE SUBUNIT METHYLTRANSFERASE G"/>
    <property type="match status" value="1"/>
</dbReference>